<dbReference type="PANTHER" id="PTHR10566">
    <property type="entry name" value="CHAPERONE-ACTIVITY OF BC1 COMPLEX CABC1 -RELATED"/>
    <property type="match status" value="1"/>
</dbReference>
<sequence length="758" mass="83980">MGRTLSGTAAVAVAVAAWANHVPGADAFSPAMIASTASAFGGPSSAVICSRRQARSRRPSPSMKVAGAQPQQQDAWMAGGVKTRELFNALSQGEIGKRAFTQALAKRMMAKATGMQQDYELSEAASQAAASSAVVDSSGDLSNMESSWNKRGYGSAISRSVEVWIFGAKMLFKEIKLRKVEDAAEKSQKRSAIAVQLKDGLLRLGPTFIKLGQLLSTRLAVSVHEALCHLLFNRGRCASTGHPTKIDVVPKEYIKELVMLQDNVPGFPFESAKRIIEEDLGQPLEELYETVSEVPLAAASLGQVHLAKIKGGEQVAVKVQRAGLKALFDQDLKNLKLLVKVLDKLDPKFDGADRDWVSIYEESAKLLYKEIDYINEAENAIRFKENFQDTPWVKVPDVYWNMTSERVVTMEFVPGVKINNIDEIDRRGIDRKLLAKRSAEAYLTQLCRHGFFHCDPHPGNVACDEEDGGRLIFYDFGMMDEFKPNVRSGLVNLIFSTYENDPRAVCDALVEMGILKAGSDRISVEKIARSFLGEFTNTLNQGQDGKWTAELTKEDKTRLRKERRAKLGEDLLSVSGDVPFKFPPTFTFVFRAFTSLDGIGKGLDTKYDLTRLAQPYLKELLDVRDGSFALSVAKTFVKKVGWRPEDLEAVVKSPRNVAYVEDITRKLEQGDLKLRVRVLESERAFERLELTQTSMYDAIAFSTFLNAALILSATLSAGSPLLPVRVAWTLAGVFGLRIPVGLFKIRKQDQKYSTYGLK</sequence>
<dbReference type="Proteomes" id="UP000002630">
    <property type="component" value="Linkage Group LG29"/>
</dbReference>
<dbReference type="Pfam" id="PF03109">
    <property type="entry name" value="ABC1"/>
    <property type="match status" value="1"/>
</dbReference>
<dbReference type="CDD" id="cd05121">
    <property type="entry name" value="ABC1_ADCK3-like"/>
    <property type="match status" value="1"/>
</dbReference>
<keyword evidence="3" id="KW-0732">Signal</keyword>
<feature type="chain" id="PRO_5003095527" description="ABC1 atypical kinase-like domain-containing protein" evidence="3">
    <location>
        <begin position="28"/>
        <end position="758"/>
    </location>
</feature>
<dbReference type="STRING" id="2880.D7FGT3"/>
<proteinExistence type="inferred from homology"/>
<feature type="domain" description="ABC1 atypical kinase-like" evidence="4">
    <location>
        <begin position="260"/>
        <end position="506"/>
    </location>
</feature>
<protein>
    <recommendedName>
        <fullName evidence="4">ABC1 atypical kinase-like domain-containing protein</fullName>
    </recommendedName>
</protein>
<evidence type="ECO:0000256" key="1">
    <source>
        <dbReference type="ARBA" id="ARBA00009670"/>
    </source>
</evidence>
<gene>
    <name evidence="5" type="ORF">Esi_0101_0083</name>
</gene>
<keyword evidence="6" id="KW-1185">Reference proteome</keyword>
<dbReference type="AlphaFoldDB" id="D7FGT3"/>
<dbReference type="InterPro" id="IPR050154">
    <property type="entry name" value="UbiB_kinase"/>
</dbReference>
<evidence type="ECO:0000256" key="2">
    <source>
        <dbReference type="SAM" id="MobiDB-lite"/>
    </source>
</evidence>
<evidence type="ECO:0000256" key="3">
    <source>
        <dbReference type="SAM" id="SignalP"/>
    </source>
</evidence>
<evidence type="ECO:0000313" key="5">
    <source>
        <dbReference type="EMBL" id="CBJ28359.1"/>
    </source>
</evidence>
<name>D7FGT3_ECTSI</name>
<dbReference type="InterPro" id="IPR004147">
    <property type="entry name" value="ABC1_dom"/>
</dbReference>
<feature type="signal peptide" evidence="3">
    <location>
        <begin position="1"/>
        <end position="27"/>
    </location>
</feature>
<accession>D7FGT3</accession>
<dbReference type="OrthoDB" id="427480at2759"/>
<evidence type="ECO:0000313" key="6">
    <source>
        <dbReference type="Proteomes" id="UP000002630"/>
    </source>
</evidence>
<reference evidence="5 6" key="1">
    <citation type="journal article" date="2010" name="Nature">
        <title>The Ectocarpus genome and the independent evolution of multicellularity in brown algae.</title>
        <authorList>
            <person name="Cock J.M."/>
            <person name="Sterck L."/>
            <person name="Rouze P."/>
            <person name="Scornet D."/>
            <person name="Allen A.E."/>
            <person name="Amoutzias G."/>
            <person name="Anthouard V."/>
            <person name="Artiguenave F."/>
            <person name="Aury J.M."/>
            <person name="Badger J.H."/>
            <person name="Beszteri B."/>
            <person name="Billiau K."/>
            <person name="Bonnet E."/>
            <person name="Bothwell J.H."/>
            <person name="Bowler C."/>
            <person name="Boyen C."/>
            <person name="Brownlee C."/>
            <person name="Carrano C.J."/>
            <person name="Charrier B."/>
            <person name="Cho G.Y."/>
            <person name="Coelho S.M."/>
            <person name="Collen J."/>
            <person name="Corre E."/>
            <person name="Da Silva C."/>
            <person name="Delage L."/>
            <person name="Delaroque N."/>
            <person name="Dittami S.M."/>
            <person name="Doulbeau S."/>
            <person name="Elias M."/>
            <person name="Farnham G."/>
            <person name="Gachon C.M."/>
            <person name="Gschloessl B."/>
            <person name="Heesch S."/>
            <person name="Jabbari K."/>
            <person name="Jubin C."/>
            <person name="Kawai H."/>
            <person name="Kimura K."/>
            <person name="Kloareg B."/>
            <person name="Kupper F.C."/>
            <person name="Lang D."/>
            <person name="Le Bail A."/>
            <person name="Leblanc C."/>
            <person name="Lerouge P."/>
            <person name="Lohr M."/>
            <person name="Lopez P.J."/>
            <person name="Martens C."/>
            <person name="Maumus F."/>
            <person name="Michel G."/>
            <person name="Miranda-Saavedra D."/>
            <person name="Morales J."/>
            <person name="Moreau H."/>
            <person name="Motomura T."/>
            <person name="Nagasato C."/>
            <person name="Napoli C.A."/>
            <person name="Nelson D.R."/>
            <person name="Nyvall-Collen P."/>
            <person name="Peters A.F."/>
            <person name="Pommier C."/>
            <person name="Potin P."/>
            <person name="Poulain J."/>
            <person name="Quesneville H."/>
            <person name="Read B."/>
            <person name="Rensing S.A."/>
            <person name="Ritter A."/>
            <person name="Rousvoal S."/>
            <person name="Samanta M."/>
            <person name="Samson G."/>
            <person name="Schroeder D.C."/>
            <person name="Segurens B."/>
            <person name="Strittmatter M."/>
            <person name="Tonon T."/>
            <person name="Tregear J.W."/>
            <person name="Valentin K."/>
            <person name="von Dassow P."/>
            <person name="Yamagishi T."/>
            <person name="Van de Peer Y."/>
            <person name="Wincker P."/>
        </authorList>
    </citation>
    <scope>NUCLEOTIDE SEQUENCE [LARGE SCALE GENOMIC DNA]</scope>
    <source>
        <strain evidence="6">Ec32 / CCAP1310/4</strain>
    </source>
</reference>
<feature type="region of interest" description="Disordered" evidence="2">
    <location>
        <begin position="52"/>
        <end position="74"/>
    </location>
</feature>
<dbReference type="PANTHER" id="PTHR10566:SF113">
    <property type="entry name" value="PROTEIN ACTIVITY OF BC1 COMPLEX KINASE 7, CHLOROPLASTIC"/>
    <property type="match status" value="1"/>
</dbReference>
<dbReference type="EMBL" id="FN647694">
    <property type="protein sequence ID" value="CBJ28359.1"/>
    <property type="molecule type" value="Genomic_DNA"/>
</dbReference>
<dbReference type="SUPFAM" id="SSF56112">
    <property type="entry name" value="Protein kinase-like (PK-like)"/>
    <property type="match status" value="1"/>
</dbReference>
<dbReference type="EMBL" id="FN649754">
    <property type="protein sequence ID" value="CBJ28359.1"/>
    <property type="molecule type" value="Genomic_DNA"/>
</dbReference>
<dbReference type="OMA" id="WVAIFDE"/>
<organism evidence="5 6">
    <name type="scientific">Ectocarpus siliculosus</name>
    <name type="common">Brown alga</name>
    <name type="synonym">Conferva siliculosa</name>
    <dbReference type="NCBI Taxonomy" id="2880"/>
    <lineage>
        <taxon>Eukaryota</taxon>
        <taxon>Sar</taxon>
        <taxon>Stramenopiles</taxon>
        <taxon>Ochrophyta</taxon>
        <taxon>PX clade</taxon>
        <taxon>Phaeophyceae</taxon>
        <taxon>Ectocarpales</taxon>
        <taxon>Ectocarpaceae</taxon>
        <taxon>Ectocarpus</taxon>
    </lineage>
</organism>
<dbReference type="InParanoid" id="D7FGT3"/>
<dbReference type="eggNOG" id="KOG1235">
    <property type="taxonomic scope" value="Eukaryota"/>
</dbReference>
<evidence type="ECO:0000259" key="4">
    <source>
        <dbReference type="Pfam" id="PF03109"/>
    </source>
</evidence>
<comment type="similarity">
    <text evidence="1">Belongs to the protein kinase superfamily. ADCK protein kinase family.</text>
</comment>
<dbReference type="InterPro" id="IPR011009">
    <property type="entry name" value="Kinase-like_dom_sf"/>
</dbReference>